<gene>
    <name evidence="1" type="ORF">EVAR_92447_1</name>
</gene>
<protein>
    <submittedName>
        <fullName evidence="1">Uncharacterized protein</fullName>
    </submittedName>
</protein>
<name>A0A4C1T5Z3_EUMVA</name>
<evidence type="ECO:0000313" key="1">
    <source>
        <dbReference type="EMBL" id="GBP09903.1"/>
    </source>
</evidence>
<reference evidence="1 2" key="1">
    <citation type="journal article" date="2019" name="Commun. Biol.">
        <title>The bagworm genome reveals a unique fibroin gene that provides high tensile strength.</title>
        <authorList>
            <person name="Kono N."/>
            <person name="Nakamura H."/>
            <person name="Ohtoshi R."/>
            <person name="Tomita M."/>
            <person name="Numata K."/>
            <person name="Arakawa K."/>
        </authorList>
    </citation>
    <scope>NUCLEOTIDE SEQUENCE [LARGE SCALE GENOMIC DNA]</scope>
</reference>
<dbReference type="Proteomes" id="UP000299102">
    <property type="component" value="Unassembled WGS sequence"/>
</dbReference>
<dbReference type="AlphaFoldDB" id="A0A4C1T5Z3"/>
<organism evidence="1 2">
    <name type="scientific">Eumeta variegata</name>
    <name type="common">Bagworm moth</name>
    <name type="synonym">Eumeta japonica</name>
    <dbReference type="NCBI Taxonomy" id="151549"/>
    <lineage>
        <taxon>Eukaryota</taxon>
        <taxon>Metazoa</taxon>
        <taxon>Ecdysozoa</taxon>
        <taxon>Arthropoda</taxon>
        <taxon>Hexapoda</taxon>
        <taxon>Insecta</taxon>
        <taxon>Pterygota</taxon>
        <taxon>Neoptera</taxon>
        <taxon>Endopterygota</taxon>
        <taxon>Lepidoptera</taxon>
        <taxon>Glossata</taxon>
        <taxon>Ditrysia</taxon>
        <taxon>Tineoidea</taxon>
        <taxon>Psychidae</taxon>
        <taxon>Oiketicinae</taxon>
        <taxon>Eumeta</taxon>
    </lineage>
</organism>
<dbReference type="EMBL" id="BGZK01000038">
    <property type="protein sequence ID" value="GBP09903.1"/>
    <property type="molecule type" value="Genomic_DNA"/>
</dbReference>
<proteinExistence type="predicted"/>
<keyword evidence="2" id="KW-1185">Reference proteome</keyword>
<evidence type="ECO:0000313" key="2">
    <source>
        <dbReference type="Proteomes" id="UP000299102"/>
    </source>
</evidence>
<sequence>MWRRLETPLTKRHLYRIYVTRYKMNSRDRFVWIWPAPAAPWSTRSLNYVRRLIEADFRPSLGYGNKRGRRAARPHTFIDLSDLFYRRPFFLHRSIFTASDEPVR</sequence>
<comment type="caution">
    <text evidence="1">The sequence shown here is derived from an EMBL/GenBank/DDBJ whole genome shotgun (WGS) entry which is preliminary data.</text>
</comment>
<accession>A0A4C1T5Z3</accession>